<protein>
    <submittedName>
        <fullName evidence="1">Carboxypeptidase-like regulatory domain-containing protein</fullName>
    </submittedName>
</protein>
<evidence type="ECO:0000313" key="1">
    <source>
        <dbReference type="EMBL" id="MCJ8209455.1"/>
    </source>
</evidence>
<proteinExistence type="predicted"/>
<accession>A0A9X1X3K8</accession>
<keyword evidence="1" id="KW-0378">Hydrolase</keyword>
<dbReference type="InterPro" id="IPR008969">
    <property type="entry name" value="CarboxyPept-like_regulatory"/>
</dbReference>
<sequence>MSSFLAVGQQLRGRVFEDKTHTSLAGIKVVNTRTAASVVTNKDGYFEMGVKLNDMLVLSGFNYQRDTVIITDLKTTEFFMAPVGHMLNEVKVKASEQVNKTATAPVFDRDYHGQTFQYQIDPKTGGYKGGVNLRFFNNSEERKRKREQEMMANDVISTEISRVFSEENISKYVPLKGTELKAFIIRYSPDIKTYKSPEFNLSSYLNNCYKAFMQLSPEQRIKTSIFN</sequence>
<keyword evidence="1" id="KW-0645">Protease</keyword>
<organism evidence="1 2">
    <name type="scientific">Mucilaginibacter straminoryzae</name>
    <dbReference type="NCBI Taxonomy" id="2932774"/>
    <lineage>
        <taxon>Bacteria</taxon>
        <taxon>Pseudomonadati</taxon>
        <taxon>Bacteroidota</taxon>
        <taxon>Sphingobacteriia</taxon>
        <taxon>Sphingobacteriales</taxon>
        <taxon>Sphingobacteriaceae</taxon>
        <taxon>Mucilaginibacter</taxon>
    </lineage>
</organism>
<dbReference type="Proteomes" id="UP001139450">
    <property type="component" value="Unassembled WGS sequence"/>
</dbReference>
<keyword evidence="2" id="KW-1185">Reference proteome</keyword>
<evidence type="ECO:0000313" key="2">
    <source>
        <dbReference type="Proteomes" id="UP001139450"/>
    </source>
</evidence>
<dbReference type="RefSeq" id="WP_245129281.1">
    <property type="nucleotide sequence ID" value="NZ_JALJEJ010000002.1"/>
</dbReference>
<dbReference type="EMBL" id="JALJEJ010000002">
    <property type="protein sequence ID" value="MCJ8209455.1"/>
    <property type="molecule type" value="Genomic_DNA"/>
</dbReference>
<comment type="caution">
    <text evidence="1">The sequence shown here is derived from an EMBL/GenBank/DDBJ whole genome shotgun (WGS) entry which is preliminary data.</text>
</comment>
<gene>
    <name evidence="1" type="ORF">MUY27_07025</name>
</gene>
<keyword evidence="1" id="KW-0121">Carboxypeptidase</keyword>
<dbReference type="AlphaFoldDB" id="A0A9X1X3K8"/>
<reference evidence="1" key="1">
    <citation type="submission" date="2022-04" db="EMBL/GenBank/DDBJ databases">
        <title>Mucilaginibacter sp. RS28 isolated from freshwater.</title>
        <authorList>
            <person name="Ko S.-R."/>
        </authorList>
    </citation>
    <scope>NUCLEOTIDE SEQUENCE</scope>
    <source>
        <strain evidence="1">RS28</strain>
    </source>
</reference>
<dbReference type="GO" id="GO:0004180">
    <property type="term" value="F:carboxypeptidase activity"/>
    <property type="evidence" value="ECO:0007669"/>
    <property type="project" value="UniProtKB-KW"/>
</dbReference>
<name>A0A9X1X3K8_9SPHI</name>
<dbReference type="SUPFAM" id="SSF49464">
    <property type="entry name" value="Carboxypeptidase regulatory domain-like"/>
    <property type="match status" value="1"/>
</dbReference>